<reference evidence="3" key="1">
    <citation type="journal article" date="2011" name="PLoS Biol.">
        <title>Gene gain and loss during evolution of obligate parasitism in the white rust pathogen of Arabidopsis thaliana.</title>
        <authorList>
            <person name="Kemen E."/>
            <person name="Gardiner A."/>
            <person name="Schultz-Larsen T."/>
            <person name="Kemen A.C."/>
            <person name="Balmuth A.L."/>
            <person name="Robert-Seilaniantz A."/>
            <person name="Bailey K."/>
            <person name="Holub E."/>
            <person name="Studholme D.J."/>
            <person name="Maclean D."/>
            <person name="Jones J.D."/>
        </authorList>
    </citation>
    <scope>NUCLEOTIDE SEQUENCE</scope>
</reference>
<gene>
    <name evidence="3" type="primary">AlNc14C8G1102</name>
    <name evidence="3" type="ORF">ALNC14_012510</name>
</gene>
<dbReference type="GO" id="GO:0004484">
    <property type="term" value="F:mRNA guanylyltransferase activity"/>
    <property type="evidence" value="ECO:0007669"/>
    <property type="project" value="InterPro"/>
</dbReference>
<evidence type="ECO:0000313" key="3">
    <source>
        <dbReference type="EMBL" id="CCA15108.1"/>
    </source>
</evidence>
<dbReference type="CDD" id="cd07895">
    <property type="entry name" value="Adenylation_mRNA_capping"/>
    <property type="match status" value="1"/>
</dbReference>
<accession>F0W229</accession>
<sequence length="648" mass="72993">MVESNADQDADRNERDEDNGSKKLRKLEQTTTITHPAAIVEKFRRVHQLEHANLSLKSTLDVLINKRAKHSGSFSNSKKLLRWSKTQWQSFEKIAQYARKIPSGICSILPIRCPLSSLYEVHYEKGIASNYSPSALMERFIDDAKTGSSVNNLGLVIDATACDSFLHDAKEWKDWDVEYKKLKGSIDLTNFDDLETREKGETAMVNEFSEVLSKHRVSGKKEYDVAVFGLWGYNLVGFLIVSWMVEQMNVALDVALRDFSGACPPGIYSMYYLKRLYRRYFRALSEPAVRVMCAAKPRWDIVLTEDVSDADPSAGIGSEILSENDQQTAFARNSKNSAESSVMTPIAATSPTSSLTVPVYKPPVYCPPSNRQKKSQKPRKIRTWVDQVSKLEFGEILNSECEEYKQAIASLATLTGVVGFAGCEAISLTATHIGEDAYKQRGCLTTAYLVTWRARGRRCLLYLAGEATYVVSRDMSLAKINMRIPRRRAPAEHLTKTLVDGVLVEDQDHGHKVLRFLAFDIIVMEGAPIWQQKLEKRLQCLQNEVILPKKNNKIDSAQQEPFRIRMKDHFRLSKTEYLLQSFVKCVTHAVDGLVFTPTRAAYNLGGYECKDPVYKFISSESGGCGIPGLDGSITERRLLEYIKSIPAK</sequence>
<proteinExistence type="predicted"/>
<dbReference type="InterPro" id="IPR001339">
    <property type="entry name" value="mRNA_cap_enzyme_adenylation"/>
</dbReference>
<evidence type="ECO:0000256" key="1">
    <source>
        <dbReference type="SAM" id="MobiDB-lite"/>
    </source>
</evidence>
<organism evidence="3">
    <name type="scientific">Albugo laibachii Nc14</name>
    <dbReference type="NCBI Taxonomy" id="890382"/>
    <lineage>
        <taxon>Eukaryota</taxon>
        <taxon>Sar</taxon>
        <taxon>Stramenopiles</taxon>
        <taxon>Oomycota</taxon>
        <taxon>Peronosporomycetes</taxon>
        <taxon>Albuginales</taxon>
        <taxon>Albuginaceae</taxon>
        <taxon>Albugo</taxon>
    </lineage>
</organism>
<name>F0W229_9STRA</name>
<feature type="region of interest" description="Disordered" evidence="1">
    <location>
        <begin position="1"/>
        <end position="28"/>
    </location>
</feature>
<evidence type="ECO:0000259" key="2">
    <source>
        <dbReference type="Pfam" id="PF01331"/>
    </source>
</evidence>
<dbReference type="Gene3D" id="3.90.190.10">
    <property type="entry name" value="Protein tyrosine phosphatase superfamily"/>
    <property type="match status" value="1"/>
</dbReference>
<dbReference type="InterPro" id="IPR029021">
    <property type="entry name" value="Prot-tyrosine_phosphatase-like"/>
</dbReference>
<dbReference type="GO" id="GO:0005524">
    <property type="term" value="F:ATP binding"/>
    <property type="evidence" value="ECO:0007669"/>
    <property type="project" value="InterPro"/>
</dbReference>
<dbReference type="InterPro" id="IPR051029">
    <property type="entry name" value="mRNA_Capping_Enz/RNA_Phosphat"/>
</dbReference>
<dbReference type="EMBL" id="FR824053">
    <property type="protein sequence ID" value="CCA15108.1"/>
    <property type="molecule type" value="Genomic_DNA"/>
</dbReference>
<dbReference type="PANTHER" id="PTHR10367:SF17">
    <property type="entry name" value="MRNA-CAPPING ENZYME"/>
    <property type="match status" value="1"/>
</dbReference>
<dbReference type="SUPFAM" id="SSF56091">
    <property type="entry name" value="DNA ligase/mRNA capping enzyme, catalytic domain"/>
    <property type="match status" value="1"/>
</dbReference>
<dbReference type="GO" id="GO:0006370">
    <property type="term" value="P:7-methylguanosine mRNA capping"/>
    <property type="evidence" value="ECO:0007669"/>
    <property type="project" value="InterPro"/>
</dbReference>
<reference evidence="3" key="2">
    <citation type="submission" date="2011-02" db="EMBL/GenBank/DDBJ databases">
        <authorList>
            <person name="MacLean D."/>
        </authorList>
    </citation>
    <scope>NUCLEOTIDE SEQUENCE</scope>
</reference>
<feature type="compositionally biased region" description="Basic and acidic residues" evidence="1">
    <location>
        <begin position="9"/>
        <end position="21"/>
    </location>
</feature>
<protein>
    <submittedName>
        <fullName evidence="3">Uncharacterized protein AlNc14C8G1102</fullName>
    </submittedName>
</protein>
<dbReference type="HOGENOM" id="CLU_032869_0_0_1"/>
<feature type="domain" description="mRNA capping enzyme adenylation" evidence="2">
    <location>
        <begin position="446"/>
        <end position="605"/>
    </location>
</feature>
<dbReference type="Pfam" id="PF01331">
    <property type="entry name" value="mRNA_cap_enzyme"/>
    <property type="match status" value="1"/>
</dbReference>
<dbReference type="PANTHER" id="PTHR10367">
    <property type="entry name" value="MRNA-CAPPING ENZYME"/>
    <property type="match status" value="1"/>
</dbReference>
<dbReference type="Gene3D" id="3.30.470.30">
    <property type="entry name" value="DNA ligase/mRNA capping enzyme"/>
    <property type="match status" value="1"/>
</dbReference>
<dbReference type="AlphaFoldDB" id="F0W229"/>